<dbReference type="InterPro" id="IPR036365">
    <property type="entry name" value="PGBD-like_sf"/>
</dbReference>
<dbReference type="EMBL" id="LHYJ01000031">
    <property type="protein sequence ID" value="KXB08040.1"/>
    <property type="molecule type" value="Genomic_DNA"/>
</dbReference>
<reference evidence="2 3" key="1">
    <citation type="journal article" date="2016" name="Sci. Rep.">
        <title>Metabolic traits of an uncultured archaeal lineage -MSBL1- from brine pools of the Red Sea.</title>
        <authorList>
            <person name="Mwirichia R."/>
            <person name="Alam I."/>
            <person name="Rashid M."/>
            <person name="Vinu M."/>
            <person name="Ba-Alawi W."/>
            <person name="Anthony Kamau A."/>
            <person name="Kamanda Ngugi D."/>
            <person name="Goker M."/>
            <person name="Klenk H.P."/>
            <person name="Bajic V."/>
            <person name="Stingl U."/>
        </authorList>
    </citation>
    <scope>NUCLEOTIDE SEQUENCE [LARGE SCALE GENOMIC DNA]</scope>
    <source>
        <strain evidence="2">SCGC-AAA382N08</strain>
    </source>
</reference>
<accession>A0A133VNQ3</accession>
<keyword evidence="3" id="KW-1185">Reference proteome</keyword>
<sequence>MNLLKKLSVIGLVAVFSFAMVGMALADSASDYTSQADCSDAGYYWYTGNETCYETENAKLSAQVSNLLERIDSLTATIAELTGDEEPEPATGGDVPAVCEGVTFDRALDVGMSGDDVLCLQTMLNQDLSEPIADSGPGSPGNETSYFGSITKGGVVTFQENYSEDVLAPWDLTQGTGYVGKTTREKLNSLLDQWAAEEKAPGDYTEQSACEDAGYYWYDEACHEEEEGEEVTGEGLQVALADDNPAAATIISGTDGGNAQSLVPFLKVKLENGDNSAVDVTQLDFSRSGISSDSDISQGYLFEGDEQVAEYSSFNSGVMTFNDSSGLFSVSANGSKVVTLKNDIASGTASGKTFKFSLGEASDVSSDASEVSGDFALNGNTMTTANVDDLGQITVAGTSSSPTGTVDPQDDYEVFNFNLQAGQQDMEVQKLGFTNVGSTDHEDIQDFELYYGGTKLAGPMQMASDDTVSFDLSDSPI</sequence>
<proteinExistence type="predicted"/>
<dbReference type="InterPro" id="IPR036366">
    <property type="entry name" value="PGBDSf"/>
</dbReference>
<organism evidence="2 3">
    <name type="scientific">candidate division MSBL1 archaeon SCGC-AAA382N08</name>
    <dbReference type="NCBI Taxonomy" id="1698285"/>
    <lineage>
        <taxon>Archaea</taxon>
        <taxon>Methanobacteriati</taxon>
        <taxon>Methanobacteriota</taxon>
        <taxon>candidate division MSBL1</taxon>
    </lineage>
</organism>
<keyword evidence="1" id="KW-0175">Coiled coil</keyword>
<protein>
    <submittedName>
        <fullName evidence="2">Uncharacterized protein</fullName>
    </submittedName>
</protein>
<name>A0A133VNQ3_9EURY</name>
<dbReference type="SUPFAM" id="SSF47090">
    <property type="entry name" value="PGBD-like"/>
    <property type="match status" value="1"/>
</dbReference>
<feature type="coiled-coil region" evidence="1">
    <location>
        <begin position="57"/>
        <end position="84"/>
    </location>
</feature>
<comment type="caution">
    <text evidence="2">The sequence shown here is derived from an EMBL/GenBank/DDBJ whole genome shotgun (WGS) entry which is preliminary data.</text>
</comment>
<dbReference type="Gene3D" id="1.10.101.10">
    <property type="entry name" value="PGBD-like superfamily/PGBD"/>
    <property type="match status" value="1"/>
</dbReference>
<feature type="non-terminal residue" evidence="2">
    <location>
        <position position="477"/>
    </location>
</feature>
<dbReference type="Proteomes" id="UP000070175">
    <property type="component" value="Unassembled WGS sequence"/>
</dbReference>
<dbReference type="AlphaFoldDB" id="A0A133VNQ3"/>
<evidence type="ECO:0000313" key="3">
    <source>
        <dbReference type="Proteomes" id="UP000070175"/>
    </source>
</evidence>
<gene>
    <name evidence="2" type="ORF">AKJ56_01975</name>
</gene>
<evidence type="ECO:0000313" key="2">
    <source>
        <dbReference type="EMBL" id="KXB08040.1"/>
    </source>
</evidence>
<evidence type="ECO:0000256" key="1">
    <source>
        <dbReference type="SAM" id="Coils"/>
    </source>
</evidence>